<gene>
    <name evidence="2" type="ORF">KEHDKFFH_02685</name>
</gene>
<sequence>MRLIGFISIPLVVLACGLSQMASSAESDGWQFEATPYVFAAAMDGRVGIRGVTSDVDASFSDIVDDLDSGFMGLFTASKGPWTFGLEAVYMKLSDEGSKSVSGPFGQVTVDGALNVTSKLYVYQGSVAYRVLDNTTAIDMVGALRITKLDTEARVVLATNPAIVFPGGVTSASESDSWTDAVVGVRALHPLNKQWSLLGYADVGGGGSDLTYQFMVGANWEFSSNFNAKAGYRQLYWDYEDDGTTWDMTASGPYLGLGISF</sequence>
<evidence type="ECO:0008006" key="4">
    <source>
        <dbReference type="Google" id="ProtNLM"/>
    </source>
</evidence>
<proteinExistence type="predicted"/>
<name>A0A2S5ZD87_9GAMM</name>
<dbReference type="PROSITE" id="PS51257">
    <property type="entry name" value="PROKAR_LIPOPROTEIN"/>
    <property type="match status" value="1"/>
</dbReference>
<evidence type="ECO:0000256" key="1">
    <source>
        <dbReference type="SAM" id="SignalP"/>
    </source>
</evidence>
<accession>A0A2S5ZD87</accession>
<feature type="signal peptide" evidence="1">
    <location>
        <begin position="1"/>
        <end position="24"/>
    </location>
</feature>
<evidence type="ECO:0000313" key="2">
    <source>
        <dbReference type="EMBL" id="PPI85363.1"/>
    </source>
</evidence>
<reference evidence="2 3" key="1">
    <citation type="submission" date="2018-01" db="EMBL/GenBank/DDBJ databases">
        <title>Complete genome sequences of the type strains of Marinobacter flavimaris and Marinobacter maroccanus.</title>
        <authorList>
            <person name="Palau M."/>
            <person name="Boujida N."/>
            <person name="Manresa A."/>
            <person name="Minana-Galbis D."/>
        </authorList>
    </citation>
    <scope>NUCLEOTIDE SEQUENCE [LARGE SCALE GENOMIC DNA]</scope>
    <source>
        <strain evidence="2 3">N4</strain>
    </source>
</reference>
<keyword evidence="1" id="KW-0732">Signal</keyword>
<dbReference type="OrthoDB" id="5725705at2"/>
<dbReference type="InterPro" id="IPR011250">
    <property type="entry name" value="OMP/PagP_B-barrel"/>
</dbReference>
<organism evidence="2 3">
    <name type="scientific">Marinobacter maroccanus</name>
    <dbReference type="NCBI Taxonomy" id="2055143"/>
    <lineage>
        <taxon>Bacteria</taxon>
        <taxon>Pseudomonadati</taxon>
        <taxon>Pseudomonadota</taxon>
        <taxon>Gammaproteobacteria</taxon>
        <taxon>Pseudomonadales</taxon>
        <taxon>Marinobacteraceae</taxon>
        <taxon>Marinobacter</taxon>
    </lineage>
</organism>
<evidence type="ECO:0000313" key="3">
    <source>
        <dbReference type="Proteomes" id="UP000239917"/>
    </source>
</evidence>
<feature type="chain" id="PRO_5015578443" description="Outer membrane protein beta-barrel domain-containing protein" evidence="1">
    <location>
        <begin position="25"/>
        <end position="261"/>
    </location>
</feature>
<dbReference type="EMBL" id="PSSX01000002">
    <property type="protein sequence ID" value="PPI85363.1"/>
    <property type="molecule type" value="Genomic_DNA"/>
</dbReference>
<dbReference type="RefSeq" id="WP_104320499.1">
    <property type="nucleotide sequence ID" value="NZ_PSSX01000002.1"/>
</dbReference>
<dbReference type="Proteomes" id="UP000239917">
    <property type="component" value="Unassembled WGS sequence"/>
</dbReference>
<protein>
    <recommendedName>
        <fullName evidence="4">Outer membrane protein beta-barrel domain-containing protein</fullName>
    </recommendedName>
</protein>
<comment type="caution">
    <text evidence="2">The sequence shown here is derived from an EMBL/GenBank/DDBJ whole genome shotgun (WGS) entry which is preliminary data.</text>
</comment>
<keyword evidence="3" id="KW-1185">Reference proteome</keyword>
<dbReference type="SUPFAM" id="SSF56925">
    <property type="entry name" value="OMPA-like"/>
    <property type="match status" value="1"/>
</dbReference>
<dbReference type="AlphaFoldDB" id="A0A2S5ZD87"/>